<name>A0A1B7LDE2_9FIRM</name>
<dbReference type="STRING" id="1838280.A6M21_11770"/>
<protein>
    <recommendedName>
        <fullName evidence="1">IstB-like ATP-binding domain-containing protein</fullName>
    </recommendedName>
</protein>
<dbReference type="EMBL" id="LYVF01000168">
    <property type="protein sequence ID" value="OAT81086.1"/>
    <property type="molecule type" value="Genomic_DNA"/>
</dbReference>
<proteinExistence type="predicted"/>
<dbReference type="PANTHER" id="PTHR30050:SF4">
    <property type="entry name" value="ATP-BINDING PROTEIN RV3427C IN INSERTION SEQUENCE-RELATED"/>
    <property type="match status" value="1"/>
</dbReference>
<dbReference type="InterPro" id="IPR027417">
    <property type="entry name" value="P-loop_NTPase"/>
</dbReference>
<keyword evidence="3" id="KW-1185">Reference proteome</keyword>
<evidence type="ECO:0000259" key="1">
    <source>
        <dbReference type="Pfam" id="PF01695"/>
    </source>
</evidence>
<organism evidence="2 3">
    <name type="scientific">Desulfotomaculum copahuensis</name>
    <dbReference type="NCBI Taxonomy" id="1838280"/>
    <lineage>
        <taxon>Bacteria</taxon>
        <taxon>Bacillati</taxon>
        <taxon>Bacillota</taxon>
        <taxon>Clostridia</taxon>
        <taxon>Eubacteriales</taxon>
        <taxon>Desulfotomaculaceae</taxon>
        <taxon>Desulfotomaculum</taxon>
    </lineage>
</organism>
<accession>A0A1B7LDE2</accession>
<dbReference type="PANTHER" id="PTHR30050">
    <property type="entry name" value="CHROMOSOMAL REPLICATION INITIATOR PROTEIN DNAA"/>
    <property type="match status" value="1"/>
</dbReference>
<comment type="caution">
    <text evidence="2">The sequence shown here is derived from an EMBL/GenBank/DDBJ whole genome shotgun (WGS) entry which is preliminary data.</text>
</comment>
<dbReference type="InterPro" id="IPR002611">
    <property type="entry name" value="IstB_ATP-bd"/>
</dbReference>
<dbReference type="GO" id="GO:0005524">
    <property type="term" value="F:ATP binding"/>
    <property type="evidence" value="ECO:0007669"/>
    <property type="project" value="InterPro"/>
</dbReference>
<evidence type="ECO:0000313" key="3">
    <source>
        <dbReference type="Proteomes" id="UP000078532"/>
    </source>
</evidence>
<sequence length="230" mass="26475">MGKREESQLEPEPLRTIYDVSSCYSEVRYRELIEKSGLMGIELNHLFENAIIDEHNRELYTYLMVWEPSVGGGIYIAAKKDPDNPQGNGTGKSYALHALTHRLCRMGIPCLYGRTVDFLMQLRAAYDEGSQESESRVLMRYTQVPVLLWDDLGKESFRTDWGPEKFYYVIDYRVRANKPIIISTNFDLAEIEVRFGRDNFGPAIASRLAGFCETWTLGGPDRRLGRRCVR</sequence>
<dbReference type="Gene3D" id="3.40.50.300">
    <property type="entry name" value="P-loop containing nucleotide triphosphate hydrolases"/>
    <property type="match status" value="1"/>
</dbReference>
<gene>
    <name evidence="2" type="ORF">A6M21_11770</name>
</gene>
<feature type="domain" description="IstB-like ATP-binding" evidence="1">
    <location>
        <begin position="87"/>
        <end position="224"/>
    </location>
</feature>
<dbReference type="RefSeq" id="WP_066669085.1">
    <property type="nucleotide sequence ID" value="NZ_LYVF01000168.1"/>
</dbReference>
<reference evidence="2 3" key="1">
    <citation type="submission" date="2016-04" db="EMBL/GenBank/DDBJ databases">
        <authorList>
            <person name="Evans L.H."/>
            <person name="Alamgir A."/>
            <person name="Owens N."/>
            <person name="Weber N.D."/>
            <person name="Virtaneva K."/>
            <person name="Barbian K."/>
            <person name="Babar A."/>
            <person name="Rosenke K."/>
        </authorList>
    </citation>
    <scope>NUCLEOTIDE SEQUENCE [LARGE SCALE GENOMIC DNA]</scope>
    <source>
        <strain evidence="2 3">LMa1</strain>
    </source>
</reference>
<dbReference type="OrthoDB" id="9776217at2"/>
<dbReference type="Proteomes" id="UP000078532">
    <property type="component" value="Unassembled WGS sequence"/>
</dbReference>
<dbReference type="Pfam" id="PF01695">
    <property type="entry name" value="IstB_IS21"/>
    <property type="match status" value="1"/>
</dbReference>
<evidence type="ECO:0000313" key="2">
    <source>
        <dbReference type="EMBL" id="OAT81086.1"/>
    </source>
</evidence>
<dbReference type="GO" id="GO:0006260">
    <property type="term" value="P:DNA replication"/>
    <property type="evidence" value="ECO:0007669"/>
    <property type="project" value="TreeGrafter"/>
</dbReference>
<dbReference type="AlphaFoldDB" id="A0A1B7LDE2"/>
<dbReference type="SUPFAM" id="SSF52540">
    <property type="entry name" value="P-loop containing nucleoside triphosphate hydrolases"/>
    <property type="match status" value="1"/>
</dbReference>